<dbReference type="RefSeq" id="WP_353568582.1">
    <property type="nucleotide sequence ID" value="NZ_BAABRI010000026.1"/>
</dbReference>
<feature type="domain" description="Sialidase" evidence="1">
    <location>
        <begin position="52"/>
        <end position="188"/>
    </location>
</feature>
<gene>
    <name evidence="2" type="ORF">Hsar01_03732</name>
</gene>
<proteinExistence type="predicted"/>
<dbReference type="InterPro" id="IPR011040">
    <property type="entry name" value="Sialidase"/>
</dbReference>
<evidence type="ECO:0000313" key="2">
    <source>
        <dbReference type="EMBL" id="GAA5484488.1"/>
    </source>
</evidence>
<accession>A0ABP9UX97</accession>
<organism evidence="2 3">
    <name type="scientific">Haloferula sargassicola</name>
    <dbReference type="NCBI Taxonomy" id="490096"/>
    <lineage>
        <taxon>Bacteria</taxon>
        <taxon>Pseudomonadati</taxon>
        <taxon>Verrucomicrobiota</taxon>
        <taxon>Verrucomicrobiia</taxon>
        <taxon>Verrucomicrobiales</taxon>
        <taxon>Verrucomicrobiaceae</taxon>
        <taxon>Haloferula</taxon>
    </lineage>
</organism>
<reference evidence="2 3" key="1">
    <citation type="submission" date="2024-02" db="EMBL/GenBank/DDBJ databases">
        <title>Haloferula sargassicola NBRC 104335.</title>
        <authorList>
            <person name="Ichikawa N."/>
            <person name="Katano-Makiyama Y."/>
            <person name="Hidaka K."/>
        </authorList>
    </citation>
    <scope>NUCLEOTIDE SEQUENCE [LARGE SCALE GENOMIC DNA]</scope>
    <source>
        <strain evidence="2 3">NBRC 104335</strain>
    </source>
</reference>
<evidence type="ECO:0000313" key="3">
    <source>
        <dbReference type="Proteomes" id="UP001476282"/>
    </source>
</evidence>
<protein>
    <recommendedName>
        <fullName evidence="1">Sialidase domain-containing protein</fullName>
    </recommendedName>
</protein>
<name>A0ABP9UX97_9BACT</name>
<dbReference type="CDD" id="cd15482">
    <property type="entry name" value="Sialidase_non-viral"/>
    <property type="match status" value="1"/>
</dbReference>
<sequence length="351" mass="38313">MLWVGIAPAAEIEWKPQTRVLIAEGGGYGRIARVGEERLLCAYSRRGAIEVRGSADDGKTWSRGFEAGRWEHGQLTNAELLVRSDGEVWCFFNRRPSRRSPEAAKFSVGFFRSRDQGVTWSAPEMLYEAGHDFGNGCWEPAGIELPDGRVQVYFANEGPYRESNEQEITMVATADGGKSWAEPQTVSFRAGSRDGMPVPTLLPEVGGIAVAIEDNGLGGAFKPVILGTSWTGSWSGGPVEGESRQRWSALREPLAAKTYAGAPYLRWLRRGVTVLSFQLAESGDMADSRMAVCLGNGRARDFGEPAFPFPEGEGQLWNSLFVKNEHTITAVTQARIDGRAGVWAIDGEVGH</sequence>
<dbReference type="InterPro" id="IPR036278">
    <property type="entry name" value="Sialidase_sf"/>
</dbReference>
<dbReference type="SUPFAM" id="SSF50939">
    <property type="entry name" value="Sialidases"/>
    <property type="match status" value="1"/>
</dbReference>
<keyword evidence="3" id="KW-1185">Reference proteome</keyword>
<comment type="caution">
    <text evidence="2">The sequence shown here is derived from an EMBL/GenBank/DDBJ whole genome shotgun (WGS) entry which is preliminary data.</text>
</comment>
<dbReference type="Proteomes" id="UP001476282">
    <property type="component" value="Unassembled WGS sequence"/>
</dbReference>
<dbReference type="Gene3D" id="2.120.10.10">
    <property type="match status" value="1"/>
</dbReference>
<dbReference type="EMBL" id="BAABRI010000026">
    <property type="protein sequence ID" value="GAA5484488.1"/>
    <property type="molecule type" value="Genomic_DNA"/>
</dbReference>
<dbReference type="PANTHER" id="PTHR38792">
    <property type="entry name" value="BNR/ASP-BOX REPEAT DOMAIN PROTEIN (AFU_ORTHOLOGUE AFUA_7G06430)-RELATED"/>
    <property type="match status" value="1"/>
</dbReference>
<dbReference type="PANTHER" id="PTHR38792:SF3">
    <property type="entry name" value="BNR_ASP-BOX REPEAT DOMAIN PROTEIN (AFU_ORTHOLOGUE AFUA_7G06430)-RELATED"/>
    <property type="match status" value="1"/>
</dbReference>
<dbReference type="Pfam" id="PF13088">
    <property type="entry name" value="BNR_2"/>
    <property type="match status" value="1"/>
</dbReference>
<evidence type="ECO:0000259" key="1">
    <source>
        <dbReference type="Pfam" id="PF13088"/>
    </source>
</evidence>